<name>A0A316BPX3_PSESE</name>
<evidence type="ECO:0000313" key="2">
    <source>
        <dbReference type="EMBL" id="PWJ75271.1"/>
    </source>
</evidence>
<organism evidence="2 3">
    <name type="scientific">Pseudaminobacter salicylatoxidans</name>
    <dbReference type="NCBI Taxonomy" id="93369"/>
    <lineage>
        <taxon>Bacteria</taxon>
        <taxon>Pseudomonadati</taxon>
        <taxon>Pseudomonadota</taxon>
        <taxon>Alphaproteobacteria</taxon>
        <taxon>Hyphomicrobiales</taxon>
        <taxon>Phyllobacteriaceae</taxon>
        <taxon>Pseudaminobacter</taxon>
    </lineage>
</organism>
<evidence type="ECO:0000256" key="1">
    <source>
        <dbReference type="SAM" id="MobiDB-lite"/>
    </source>
</evidence>
<dbReference type="OrthoDB" id="8097799at2"/>
<gene>
    <name evidence="2" type="ORF">C7441_12153</name>
</gene>
<dbReference type="AlphaFoldDB" id="A0A316BPX3"/>
<dbReference type="RefSeq" id="WP_109614615.1">
    <property type="nucleotide sequence ID" value="NZ_QGGG01000021.1"/>
</dbReference>
<protein>
    <submittedName>
        <fullName evidence="2">Uncharacterized protein</fullName>
    </submittedName>
</protein>
<keyword evidence="3" id="KW-1185">Reference proteome</keyword>
<feature type="region of interest" description="Disordered" evidence="1">
    <location>
        <begin position="1"/>
        <end position="24"/>
    </location>
</feature>
<accession>A0A316BPX3</accession>
<reference evidence="2 3" key="1">
    <citation type="submission" date="2018-05" db="EMBL/GenBank/DDBJ databases">
        <title>Genomic Encyclopedia of Type Strains, Phase IV (KMG-IV): sequencing the most valuable type-strain genomes for metagenomic binning, comparative biology and taxonomic classification.</title>
        <authorList>
            <person name="Goeker M."/>
        </authorList>
    </citation>
    <scope>NUCLEOTIDE SEQUENCE [LARGE SCALE GENOMIC DNA]</scope>
    <source>
        <strain evidence="2 3">DSM 6986</strain>
    </source>
</reference>
<comment type="caution">
    <text evidence="2">The sequence shown here is derived from an EMBL/GenBank/DDBJ whole genome shotgun (WGS) entry which is preliminary data.</text>
</comment>
<sequence>MTRKTKAAQKKPAVPKVPKEEKEQVRARKAAGLDYALTVDGHGRERLINGTAEAERKLEKSQSGVVRVRTVDPLVGISSLTWQQREAGKRYRDEFEAFSSVGAKGIAYQVRVDGGALGGGIPAKAIDTGRAFKKATDAIGHWDVSSVVQAVCCSGSSISEVAKQVDESRDVVVKLLKIGLDNLAVEYGILVPRRPRVA</sequence>
<dbReference type="EMBL" id="QGGG01000021">
    <property type="protein sequence ID" value="PWJ75271.1"/>
    <property type="molecule type" value="Genomic_DNA"/>
</dbReference>
<proteinExistence type="predicted"/>
<evidence type="ECO:0000313" key="3">
    <source>
        <dbReference type="Proteomes" id="UP000245396"/>
    </source>
</evidence>
<dbReference type="Proteomes" id="UP000245396">
    <property type="component" value="Unassembled WGS sequence"/>
</dbReference>